<protein>
    <submittedName>
        <fullName evidence="1">Uncharacterized protein</fullName>
    </submittedName>
</protein>
<evidence type="ECO:0000313" key="2">
    <source>
        <dbReference type="Proteomes" id="UP001500449"/>
    </source>
</evidence>
<dbReference type="Proteomes" id="UP001500449">
    <property type="component" value="Unassembled WGS sequence"/>
</dbReference>
<accession>A0ABN2NEH4</accession>
<evidence type="ECO:0000313" key="1">
    <source>
        <dbReference type="EMBL" id="GAA1865336.1"/>
    </source>
</evidence>
<reference evidence="1 2" key="1">
    <citation type="journal article" date="2019" name="Int. J. Syst. Evol. Microbiol.">
        <title>The Global Catalogue of Microorganisms (GCM) 10K type strain sequencing project: providing services to taxonomists for standard genome sequencing and annotation.</title>
        <authorList>
            <consortium name="The Broad Institute Genomics Platform"/>
            <consortium name="The Broad Institute Genome Sequencing Center for Infectious Disease"/>
            <person name="Wu L."/>
            <person name="Ma J."/>
        </authorList>
    </citation>
    <scope>NUCLEOTIDE SEQUENCE [LARGE SCALE GENOMIC DNA]</scope>
    <source>
        <strain evidence="1 2">JCM 16009</strain>
    </source>
</reference>
<dbReference type="EMBL" id="BAAAQK010000019">
    <property type="protein sequence ID" value="GAA1865336.1"/>
    <property type="molecule type" value="Genomic_DNA"/>
</dbReference>
<sequence>MSDLLRLRCQDPATLSEAELRRAVARVVDDRAALGPERMSRLLRAGRDRLGLDWKALSDLSGYPLPTTFSLTRAARNPR</sequence>
<keyword evidence="2" id="KW-1185">Reference proteome</keyword>
<gene>
    <name evidence="1" type="ORF">GCM10009836_52110</name>
</gene>
<proteinExistence type="predicted"/>
<comment type="caution">
    <text evidence="1">The sequence shown here is derived from an EMBL/GenBank/DDBJ whole genome shotgun (WGS) entry which is preliminary data.</text>
</comment>
<organism evidence="1 2">
    <name type="scientific">Pseudonocardia ailaonensis</name>
    <dbReference type="NCBI Taxonomy" id="367279"/>
    <lineage>
        <taxon>Bacteria</taxon>
        <taxon>Bacillati</taxon>
        <taxon>Actinomycetota</taxon>
        <taxon>Actinomycetes</taxon>
        <taxon>Pseudonocardiales</taxon>
        <taxon>Pseudonocardiaceae</taxon>
        <taxon>Pseudonocardia</taxon>
    </lineage>
</organism>
<name>A0ABN2NEH4_9PSEU</name>